<dbReference type="Proteomes" id="UP000756132">
    <property type="component" value="Chromosome 4"/>
</dbReference>
<evidence type="ECO:0000313" key="2">
    <source>
        <dbReference type="Proteomes" id="UP000756132"/>
    </source>
</evidence>
<reference evidence="1" key="2">
    <citation type="journal article" date="2022" name="Microb. Genom.">
        <title>A chromosome-scale genome assembly of the tomato pathogen Cladosporium fulvum reveals a compartmentalized genome architecture and the presence of a dispensable chromosome.</title>
        <authorList>
            <person name="Zaccaron A.Z."/>
            <person name="Chen L.H."/>
            <person name="Samaras A."/>
            <person name="Stergiopoulos I."/>
        </authorList>
    </citation>
    <scope>NUCLEOTIDE SEQUENCE</scope>
    <source>
        <strain evidence="1">Race5_Kim</strain>
    </source>
</reference>
<reference evidence="1" key="1">
    <citation type="submission" date="2021-12" db="EMBL/GenBank/DDBJ databases">
        <authorList>
            <person name="Zaccaron A."/>
            <person name="Stergiopoulos I."/>
        </authorList>
    </citation>
    <scope>NUCLEOTIDE SEQUENCE</scope>
    <source>
        <strain evidence="1">Race5_Kim</strain>
    </source>
</reference>
<evidence type="ECO:0000313" key="1">
    <source>
        <dbReference type="EMBL" id="UJO16049.1"/>
    </source>
</evidence>
<name>A0A9Q8P7F2_PASFU</name>
<dbReference type="RefSeq" id="XP_047760415.1">
    <property type="nucleotide sequence ID" value="XM_047904502.1"/>
</dbReference>
<dbReference type="AlphaFoldDB" id="A0A9Q8P7F2"/>
<keyword evidence="2" id="KW-1185">Reference proteome</keyword>
<sequence length="327" mass="37333">MHPAETFKPGQRTHFDDLPQEIRDIVHRLLIPDRVTIRSHHYHTDANGAPASIDGIELLNKADWQLVRSMQLVSRDWNYSVKVEMSRVALSNMPIILFLDLISHPHYGAETVMPVAPGLVPTFIANTASFFSFFKFERMKTAVPFILVDYRRNPVATNFNQQVWDAQLRTGFPNDDHLYGEIIMDFTTCKYSGVPEWCSDIELNVLNRDPGFTRQWSFTGELFGDMHDMQEQALQQGLSVAAINETQQGIINLWDANNGICTTGDAEKWLLYDPNLAIDASCRGDYRGEYVLPCVDLNTPASIDGVYKMRDSWSGWRTGRILRELED</sequence>
<accession>A0A9Q8P7F2</accession>
<protein>
    <submittedName>
        <fullName evidence="1">Uncharacterized protein</fullName>
    </submittedName>
</protein>
<gene>
    <name evidence="1" type="ORF">CLAFUR5_05354</name>
</gene>
<dbReference type="GeneID" id="71985232"/>
<dbReference type="KEGG" id="ffu:CLAFUR5_05354"/>
<dbReference type="EMBL" id="CP090166">
    <property type="protein sequence ID" value="UJO16049.1"/>
    <property type="molecule type" value="Genomic_DNA"/>
</dbReference>
<proteinExistence type="predicted"/>
<organism evidence="1 2">
    <name type="scientific">Passalora fulva</name>
    <name type="common">Tomato leaf mold</name>
    <name type="synonym">Cladosporium fulvum</name>
    <dbReference type="NCBI Taxonomy" id="5499"/>
    <lineage>
        <taxon>Eukaryota</taxon>
        <taxon>Fungi</taxon>
        <taxon>Dikarya</taxon>
        <taxon>Ascomycota</taxon>
        <taxon>Pezizomycotina</taxon>
        <taxon>Dothideomycetes</taxon>
        <taxon>Dothideomycetidae</taxon>
        <taxon>Mycosphaerellales</taxon>
        <taxon>Mycosphaerellaceae</taxon>
        <taxon>Fulvia</taxon>
    </lineage>
</organism>